<feature type="domain" description="Peptidase C14 caspase" evidence="3">
    <location>
        <begin position="7"/>
        <end position="201"/>
    </location>
</feature>
<sequence length="622" mass="65539">MPDPLRSRAVLVGTAEYRDPAFPRLPAAANSLAGMRAVLTDPALCGWPDGRVTVESDPSDWRALVRRTRAVARETEDVLLLYFVGHGVVLPNGELCLALADTEADDPDLTGLEYRRVRDLLRDSPAAAKIVILDCCYSGRAIEALSAASPGDAADTVADATDVRGVYTLTASDHTAHVVPLAEQAEVPTSFTGRFLGLVREGVRGGPAVLTLGDLYVHLRRRLAAEGLPAPNQRGTDTADRYPFSRNPAYRPEPASLVKPPPVPAARPRATVRPRTGAVAGLRGPWQAATGVPVLLDGRSAGATALAFAPGGGTLATGHADGTIHIWDAPGKPLRTLRPLSSASGAITALAFAPGGGWIAYGTSRAGVGLRPLAPGSPESWPLQTAEPGGPAVASLDFASDGRLLAGGFHGEGDHRAGQCALWEINLAGRPFPSTPVVLLPRWGTPDPRPGSPARPHTDEERVAVFRGARHILAVERMPRLASTVTWQFVDAVRWQNPGGTTRTLSTWGTVRSARFSPGADTLALIDDGFCRVWRWTGITFRDDPHAAFATPATSMAVGPDGWAAALWGPGVPLRVWNLETGSPIGAPLRDSARTRAVAFTPDGLSVAVAATATPVRLWRPA</sequence>
<dbReference type="GO" id="GO:0004197">
    <property type="term" value="F:cysteine-type endopeptidase activity"/>
    <property type="evidence" value="ECO:0007669"/>
    <property type="project" value="InterPro"/>
</dbReference>
<dbReference type="OrthoDB" id="4464809at2"/>
<dbReference type="PROSITE" id="PS50082">
    <property type="entry name" value="WD_REPEATS_2"/>
    <property type="match status" value="1"/>
</dbReference>
<name>A0A372JDQ0_9ACTN</name>
<dbReference type="Proteomes" id="UP000261811">
    <property type="component" value="Unassembled WGS sequence"/>
</dbReference>
<reference evidence="4 5" key="1">
    <citation type="submission" date="2018-08" db="EMBL/GenBank/DDBJ databases">
        <title>Actinomadura jelena sp. nov., a novel Actinomycete isolated from soil in Chad.</title>
        <authorList>
            <person name="Shi L."/>
        </authorList>
    </citation>
    <scope>NUCLEOTIDE SEQUENCE [LARGE SCALE GENOMIC DNA]</scope>
    <source>
        <strain evidence="4 5">NEAU-G17</strain>
    </source>
</reference>
<feature type="region of interest" description="Disordered" evidence="2">
    <location>
        <begin position="229"/>
        <end position="271"/>
    </location>
</feature>
<dbReference type="NCBIfam" id="NF047832">
    <property type="entry name" value="caspase_w_EACC1"/>
    <property type="match status" value="1"/>
</dbReference>
<evidence type="ECO:0000256" key="1">
    <source>
        <dbReference type="PROSITE-ProRule" id="PRU00221"/>
    </source>
</evidence>
<evidence type="ECO:0000313" key="5">
    <source>
        <dbReference type="Proteomes" id="UP000261811"/>
    </source>
</evidence>
<dbReference type="Pfam" id="PF00656">
    <property type="entry name" value="Peptidase_C14"/>
    <property type="match status" value="1"/>
</dbReference>
<organism evidence="4 5">
    <name type="scientific">Actinomadura logoneensis</name>
    <dbReference type="NCBI Taxonomy" id="2293572"/>
    <lineage>
        <taxon>Bacteria</taxon>
        <taxon>Bacillati</taxon>
        <taxon>Actinomycetota</taxon>
        <taxon>Actinomycetes</taxon>
        <taxon>Streptosporangiales</taxon>
        <taxon>Thermomonosporaceae</taxon>
        <taxon>Actinomadura</taxon>
    </lineage>
</organism>
<dbReference type="InterPro" id="IPR011600">
    <property type="entry name" value="Pept_C14_caspase"/>
</dbReference>
<evidence type="ECO:0000313" key="4">
    <source>
        <dbReference type="EMBL" id="RFU38143.1"/>
    </source>
</evidence>
<dbReference type="SUPFAM" id="SSF52129">
    <property type="entry name" value="Caspase-like"/>
    <property type="match status" value="1"/>
</dbReference>
<proteinExistence type="predicted"/>
<dbReference type="InterPro" id="IPR001680">
    <property type="entry name" value="WD40_rpt"/>
</dbReference>
<dbReference type="InterPro" id="IPR011047">
    <property type="entry name" value="Quinoprotein_ADH-like_sf"/>
</dbReference>
<protein>
    <recommendedName>
        <fullName evidence="3">Peptidase C14 caspase domain-containing protein</fullName>
    </recommendedName>
</protein>
<dbReference type="PROSITE" id="PS50294">
    <property type="entry name" value="WD_REPEATS_REGION"/>
    <property type="match status" value="1"/>
</dbReference>
<gene>
    <name evidence="4" type="ORF">DZF91_29250</name>
</gene>
<keyword evidence="1" id="KW-0853">WD repeat</keyword>
<dbReference type="RefSeq" id="WP_117360338.1">
    <property type="nucleotide sequence ID" value="NZ_QURH01000865.1"/>
</dbReference>
<dbReference type="InterPro" id="IPR029030">
    <property type="entry name" value="Caspase-like_dom_sf"/>
</dbReference>
<dbReference type="InterPro" id="IPR015943">
    <property type="entry name" value="WD40/YVTN_repeat-like_dom_sf"/>
</dbReference>
<dbReference type="Gene3D" id="3.40.50.1460">
    <property type="match status" value="1"/>
</dbReference>
<dbReference type="EMBL" id="QURH01000865">
    <property type="protein sequence ID" value="RFU38143.1"/>
    <property type="molecule type" value="Genomic_DNA"/>
</dbReference>
<dbReference type="Pfam" id="PF00400">
    <property type="entry name" value="WD40"/>
    <property type="match status" value="1"/>
</dbReference>
<keyword evidence="5" id="KW-1185">Reference proteome</keyword>
<evidence type="ECO:0000259" key="3">
    <source>
        <dbReference type="Pfam" id="PF00656"/>
    </source>
</evidence>
<evidence type="ECO:0000256" key="2">
    <source>
        <dbReference type="SAM" id="MobiDB-lite"/>
    </source>
</evidence>
<feature type="repeat" description="WD" evidence="1">
    <location>
        <begin position="296"/>
        <end position="328"/>
    </location>
</feature>
<dbReference type="SUPFAM" id="SSF50998">
    <property type="entry name" value="Quinoprotein alcohol dehydrogenase-like"/>
    <property type="match status" value="1"/>
</dbReference>
<dbReference type="AlphaFoldDB" id="A0A372JDQ0"/>
<dbReference type="SMART" id="SM00320">
    <property type="entry name" value="WD40"/>
    <property type="match status" value="4"/>
</dbReference>
<comment type="caution">
    <text evidence="4">The sequence shown here is derived from an EMBL/GenBank/DDBJ whole genome shotgun (WGS) entry which is preliminary data.</text>
</comment>
<accession>A0A372JDQ0</accession>
<dbReference type="Gene3D" id="2.130.10.10">
    <property type="entry name" value="YVTN repeat-like/Quinoprotein amine dehydrogenase"/>
    <property type="match status" value="2"/>
</dbReference>
<dbReference type="PANTHER" id="PTHR19879:SF9">
    <property type="entry name" value="TRANSCRIPTION INITIATION FACTOR TFIID SUBUNIT 5"/>
    <property type="match status" value="1"/>
</dbReference>
<dbReference type="PANTHER" id="PTHR19879">
    <property type="entry name" value="TRANSCRIPTION INITIATION FACTOR TFIID"/>
    <property type="match status" value="1"/>
</dbReference>
<dbReference type="GO" id="GO:0006508">
    <property type="term" value="P:proteolysis"/>
    <property type="evidence" value="ECO:0007669"/>
    <property type="project" value="InterPro"/>
</dbReference>